<name>H0I2N8_9HYPH</name>
<keyword evidence="2" id="KW-1185">Reference proteome</keyword>
<evidence type="ECO:0000313" key="2">
    <source>
        <dbReference type="Proteomes" id="UP000003250"/>
    </source>
</evidence>
<dbReference type="EMBL" id="AHAM01000303">
    <property type="protein sequence ID" value="EHK52737.1"/>
    <property type="molecule type" value="Genomic_DNA"/>
</dbReference>
<gene>
    <name evidence="1" type="ORF">MAXJ12_33719</name>
</gene>
<evidence type="ECO:0000313" key="1">
    <source>
        <dbReference type="EMBL" id="EHK52737.1"/>
    </source>
</evidence>
<dbReference type="AlphaFoldDB" id="H0I2N8"/>
<dbReference type="Proteomes" id="UP000003250">
    <property type="component" value="Unassembled WGS sequence"/>
</dbReference>
<sequence length="89" mass="10143">MQASELSGCTITTSSTPRTRLRVELTIADRISREFEQPFGENMLTILIRRRLTAENTMPSFPTQFRPSCSELLFLVAPADDPWQIQAVR</sequence>
<accession>H0I2N8</accession>
<organism evidence="1 2">
    <name type="scientific">Mesorhizobium alhagi CCNWXJ12-2</name>
    <dbReference type="NCBI Taxonomy" id="1107882"/>
    <lineage>
        <taxon>Bacteria</taxon>
        <taxon>Pseudomonadati</taxon>
        <taxon>Pseudomonadota</taxon>
        <taxon>Alphaproteobacteria</taxon>
        <taxon>Hyphomicrobiales</taxon>
        <taxon>Phyllobacteriaceae</taxon>
        <taxon>Allomesorhizobium</taxon>
    </lineage>
</organism>
<protein>
    <submittedName>
        <fullName evidence="1">Uncharacterized protein</fullName>
    </submittedName>
</protein>
<proteinExistence type="predicted"/>
<reference evidence="1 2" key="1">
    <citation type="journal article" date="2012" name="J. Bacteriol.">
        <title>Draft Genome Sequence of Mesorhizobium alhagi CCNWXJ12-2T, a Novel Salt-Resistant Species Isolated from the Desert of Northwestern China.</title>
        <authorList>
            <person name="Zhou M."/>
            <person name="Chen W."/>
            <person name="Chen H."/>
            <person name="Wei G."/>
        </authorList>
    </citation>
    <scope>NUCLEOTIDE SEQUENCE [LARGE SCALE GENOMIC DNA]</scope>
    <source>
        <strain evidence="1 2">CCNWXJ12-2</strain>
    </source>
</reference>